<proteinExistence type="predicted"/>
<reference evidence="1" key="1">
    <citation type="journal article" date="2014" name="Front. Microbiol.">
        <title>High frequency of phylogenetically diverse reductive dehalogenase-homologous genes in deep subseafloor sedimentary metagenomes.</title>
        <authorList>
            <person name="Kawai M."/>
            <person name="Futagami T."/>
            <person name="Toyoda A."/>
            <person name="Takaki Y."/>
            <person name="Nishi S."/>
            <person name="Hori S."/>
            <person name="Arai W."/>
            <person name="Tsubouchi T."/>
            <person name="Morono Y."/>
            <person name="Uchiyama I."/>
            <person name="Ito T."/>
            <person name="Fujiyama A."/>
            <person name="Inagaki F."/>
            <person name="Takami H."/>
        </authorList>
    </citation>
    <scope>NUCLEOTIDE SEQUENCE</scope>
    <source>
        <strain evidence="1">Expedition CK06-06</strain>
    </source>
</reference>
<gene>
    <name evidence="1" type="ORF">S01H1_78225</name>
</gene>
<feature type="non-terminal residue" evidence="1">
    <location>
        <position position="95"/>
    </location>
</feature>
<organism evidence="1">
    <name type="scientific">marine sediment metagenome</name>
    <dbReference type="NCBI Taxonomy" id="412755"/>
    <lineage>
        <taxon>unclassified sequences</taxon>
        <taxon>metagenomes</taxon>
        <taxon>ecological metagenomes</taxon>
    </lineage>
</organism>
<accession>X0Z6G2</accession>
<protein>
    <submittedName>
        <fullName evidence="1">Uncharacterized protein</fullName>
    </submittedName>
</protein>
<dbReference type="EMBL" id="BARS01052630">
    <property type="protein sequence ID" value="GAG44181.1"/>
    <property type="molecule type" value="Genomic_DNA"/>
</dbReference>
<sequence>MKLKLILSTFTILAVISTPASGKIWRLDNSVGVVDADFTTLQAAHDSSAVTTGDTLYVYGSNTTYGVLATTKRLFIFGPGYFLDENPNTQDNTRP</sequence>
<name>X0Z6G2_9ZZZZ</name>
<dbReference type="AlphaFoldDB" id="X0Z6G2"/>
<comment type="caution">
    <text evidence="1">The sequence shown here is derived from an EMBL/GenBank/DDBJ whole genome shotgun (WGS) entry which is preliminary data.</text>
</comment>
<evidence type="ECO:0000313" key="1">
    <source>
        <dbReference type="EMBL" id="GAG44181.1"/>
    </source>
</evidence>